<comment type="caution">
    <text evidence="2">The sequence shown here is derived from an EMBL/GenBank/DDBJ whole genome shotgun (WGS) entry which is preliminary data.</text>
</comment>
<keyword evidence="3" id="KW-1185">Reference proteome</keyword>
<protein>
    <submittedName>
        <fullName evidence="2">Uncharacterized protein</fullName>
    </submittedName>
</protein>
<reference evidence="2" key="1">
    <citation type="submission" date="2023-01" db="EMBL/GenBank/DDBJ databases">
        <authorList>
            <person name="Van Ghelder C."/>
            <person name="Rancurel C."/>
        </authorList>
    </citation>
    <scope>NUCLEOTIDE SEQUENCE</scope>
    <source>
        <strain evidence="2">CNCM I-4278</strain>
    </source>
</reference>
<name>A0A9W4U7W2_9PLEO</name>
<dbReference type="Proteomes" id="UP001152607">
    <property type="component" value="Unassembled WGS sequence"/>
</dbReference>
<evidence type="ECO:0000313" key="2">
    <source>
        <dbReference type="EMBL" id="CAI6318622.1"/>
    </source>
</evidence>
<dbReference type="AlphaFoldDB" id="A0A9W4U7W2"/>
<organism evidence="2 3">
    <name type="scientific">Periconia digitata</name>
    <dbReference type="NCBI Taxonomy" id="1303443"/>
    <lineage>
        <taxon>Eukaryota</taxon>
        <taxon>Fungi</taxon>
        <taxon>Dikarya</taxon>
        <taxon>Ascomycota</taxon>
        <taxon>Pezizomycotina</taxon>
        <taxon>Dothideomycetes</taxon>
        <taxon>Pleosporomycetidae</taxon>
        <taxon>Pleosporales</taxon>
        <taxon>Massarineae</taxon>
        <taxon>Periconiaceae</taxon>
        <taxon>Periconia</taxon>
    </lineage>
</organism>
<sequence length="150" mass="15257">MLPYGMAWYGLVCTATARRNHLCINPPGGHGSSSTYAGLLYTHSLSLHTLSLSLSLSPDCSSVSRSQGPDEAGLPTHQGLAGGGGAAHGGPGAQAFCCTRGIRPTGVATLSGNAPVICPANLPASYSSFSSAPFFLSICLPPLCMSCWSD</sequence>
<dbReference type="EMBL" id="CAOQHR010000002">
    <property type="protein sequence ID" value="CAI6318622.1"/>
    <property type="molecule type" value="Genomic_DNA"/>
</dbReference>
<gene>
    <name evidence="2" type="ORF">PDIGIT_LOCUS3506</name>
</gene>
<evidence type="ECO:0000313" key="3">
    <source>
        <dbReference type="Proteomes" id="UP001152607"/>
    </source>
</evidence>
<proteinExistence type="predicted"/>
<evidence type="ECO:0000256" key="1">
    <source>
        <dbReference type="SAM" id="MobiDB-lite"/>
    </source>
</evidence>
<accession>A0A9W4U7W2</accession>
<feature type="region of interest" description="Disordered" evidence="1">
    <location>
        <begin position="62"/>
        <end position="86"/>
    </location>
</feature>